<protein>
    <submittedName>
        <fullName evidence="2">Uncharacterized protein</fullName>
    </submittedName>
</protein>
<dbReference type="AlphaFoldDB" id="A0A9P5U2G2"/>
<feature type="compositionally biased region" description="Basic and acidic residues" evidence="1">
    <location>
        <begin position="237"/>
        <end position="250"/>
    </location>
</feature>
<gene>
    <name evidence="2" type="ORF">BDP27DRAFT_1335212</name>
</gene>
<feature type="compositionally biased region" description="Polar residues" evidence="1">
    <location>
        <begin position="100"/>
        <end position="111"/>
    </location>
</feature>
<organism evidence="2 3">
    <name type="scientific">Rhodocollybia butyracea</name>
    <dbReference type="NCBI Taxonomy" id="206335"/>
    <lineage>
        <taxon>Eukaryota</taxon>
        <taxon>Fungi</taxon>
        <taxon>Dikarya</taxon>
        <taxon>Basidiomycota</taxon>
        <taxon>Agaricomycotina</taxon>
        <taxon>Agaricomycetes</taxon>
        <taxon>Agaricomycetidae</taxon>
        <taxon>Agaricales</taxon>
        <taxon>Marasmiineae</taxon>
        <taxon>Omphalotaceae</taxon>
        <taxon>Rhodocollybia</taxon>
    </lineage>
</organism>
<accession>A0A9P5U2G2</accession>
<feature type="region of interest" description="Disordered" evidence="1">
    <location>
        <begin position="100"/>
        <end position="128"/>
    </location>
</feature>
<keyword evidence="3" id="KW-1185">Reference proteome</keyword>
<feature type="region of interest" description="Disordered" evidence="1">
    <location>
        <begin position="192"/>
        <end position="258"/>
    </location>
</feature>
<comment type="caution">
    <text evidence="2">The sequence shown here is derived from an EMBL/GenBank/DDBJ whole genome shotgun (WGS) entry which is preliminary data.</text>
</comment>
<evidence type="ECO:0000313" key="2">
    <source>
        <dbReference type="EMBL" id="KAF9063424.1"/>
    </source>
</evidence>
<reference evidence="2" key="1">
    <citation type="submission" date="2020-11" db="EMBL/GenBank/DDBJ databases">
        <authorList>
            <consortium name="DOE Joint Genome Institute"/>
            <person name="Ahrendt S."/>
            <person name="Riley R."/>
            <person name="Andreopoulos W."/>
            <person name="Labutti K."/>
            <person name="Pangilinan J."/>
            <person name="Ruiz-Duenas F.J."/>
            <person name="Barrasa J.M."/>
            <person name="Sanchez-Garcia M."/>
            <person name="Camarero S."/>
            <person name="Miyauchi S."/>
            <person name="Serrano A."/>
            <person name="Linde D."/>
            <person name="Babiker R."/>
            <person name="Drula E."/>
            <person name="Ayuso-Fernandez I."/>
            <person name="Pacheco R."/>
            <person name="Padilla G."/>
            <person name="Ferreira P."/>
            <person name="Barriuso J."/>
            <person name="Kellner H."/>
            <person name="Castanera R."/>
            <person name="Alfaro M."/>
            <person name="Ramirez L."/>
            <person name="Pisabarro A.G."/>
            <person name="Kuo A."/>
            <person name="Tritt A."/>
            <person name="Lipzen A."/>
            <person name="He G."/>
            <person name="Yan M."/>
            <person name="Ng V."/>
            <person name="Cullen D."/>
            <person name="Martin F."/>
            <person name="Rosso M.-N."/>
            <person name="Henrissat B."/>
            <person name="Hibbett D."/>
            <person name="Martinez A.T."/>
            <person name="Grigoriev I.V."/>
        </authorList>
    </citation>
    <scope>NUCLEOTIDE SEQUENCE</scope>
    <source>
        <strain evidence="2">AH 40177</strain>
    </source>
</reference>
<evidence type="ECO:0000313" key="3">
    <source>
        <dbReference type="Proteomes" id="UP000772434"/>
    </source>
</evidence>
<feature type="compositionally biased region" description="Low complexity" evidence="1">
    <location>
        <begin position="192"/>
        <end position="210"/>
    </location>
</feature>
<dbReference type="OrthoDB" id="3270094at2759"/>
<dbReference type="Proteomes" id="UP000772434">
    <property type="component" value="Unassembled WGS sequence"/>
</dbReference>
<name>A0A9P5U2G2_9AGAR</name>
<sequence>MSPQHAAGPMYESYATVFSHSRSSEHPQYAVTPITRHVPLPTRTPYQNGNRIVDYQQESQYSPSPRVIASSLPASSFVVPSQYPSRLSYTPAPPAEANYSISSPLSPTQPASPWYDSRPDYVDQSQQQGYPAPIPVRAANPSTYPLHYNLISALHASDPSSALVSPVPASLHESYPFDYYSRGTTAYSAYGSDDGAASPTPSSASSGRSGEFAHQGMTQAQRDLAPLHSLKRHHPYRRDPEDDKTLRLLDPRPVPSAP</sequence>
<evidence type="ECO:0000256" key="1">
    <source>
        <dbReference type="SAM" id="MobiDB-lite"/>
    </source>
</evidence>
<dbReference type="EMBL" id="JADNRY010000147">
    <property type="protein sequence ID" value="KAF9063424.1"/>
    <property type="molecule type" value="Genomic_DNA"/>
</dbReference>
<proteinExistence type="predicted"/>